<evidence type="ECO:0000259" key="1">
    <source>
        <dbReference type="Pfam" id="PF13302"/>
    </source>
</evidence>
<name>A0ABV7GUR2_9RHOB</name>
<protein>
    <submittedName>
        <fullName evidence="2">GNAT family N-acetyltransferase</fullName>
        <ecNumber evidence="2">2.3.-.-</ecNumber>
    </submittedName>
</protein>
<keyword evidence="2" id="KW-0808">Transferase</keyword>
<dbReference type="InterPro" id="IPR000182">
    <property type="entry name" value="GNAT_dom"/>
</dbReference>
<organism evidence="2 3">
    <name type="scientific">Psychromarinibacter halotolerans</name>
    <dbReference type="NCBI Taxonomy" id="1775175"/>
    <lineage>
        <taxon>Bacteria</taxon>
        <taxon>Pseudomonadati</taxon>
        <taxon>Pseudomonadota</taxon>
        <taxon>Alphaproteobacteria</taxon>
        <taxon>Rhodobacterales</taxon>
        <taxon>Paracoccaceae</taxon>
        <taxon>Psychromarinibacter</taxon>
    </lineage>
</organism>
<dbReference type="InterPro" id="IPR051531">
    <property type="entry name" value="N-acetyltransferase"/>
</dbReference>
<gene>
    <name evidence="2" type="ORF">ACFOGP_21870</name>
</gene>
<evidence type="ECO:0000313" key="3">
    <source>
        <dbReference type="Proteomes" id="UP001595632"/>
    </source>
</evidence>
<dbReference type="Proteomes" id="UP001595632">
    <property type="component" value="Unassembled WGS sequence"/>
</dbReference>
<dbReference type="EC" id="2.3.-.-" evidence="2"/>
<dbReference type="SUPFAM" id="SSF55729">
    <property type="entry name" value="Acyl-CoA N-acyltransferases (Nat)"/>
    <property type="match status" value="1"/>
</dbReference>
<keyword evidence="2" id="KW-0012">Acyltransferase</keyword>
<dbReference type="RefSeq" id="WP_275632343.1">
    <property type="nucleotide sequence ID" value="NZ_JARGYD010000003.1"/>
</dbReference>
<accession>A0ABV7GUR2</accession>
<dbReference type="EMBL" id="JBHRTB010000010">
    <property type="protein sequence ID" value="MFC3145383.1"/>
    <property type="molecule type" value="Genomic_DNA"/>
</dbReference>
<dbReference type="GO" id="GO:0016746">
    <property type="term" value="F:acyltransferase activity"/>
    <property type="evidence" value="ECO:0007669"/>
    <property type="project" value="UniProtKB-KW"/>
</dbReference>
<feature type="domain" description="N-acetyltransferase" evidence="1">
    <location>
        <begin position="15"/>
        <end position="152"/>
    </location>
</feature>
<comment type="caution">
    <text evidence="2">The sequence shown here is derived from an EMBL/GenBank/DDBJ whole genome shotgun (WGS) entry which is preliminary data.</text>
</comment>
<reference evidence="3" key="1">
    <citation type="journal article" date="2019" name="Int. J. Syst. Evol. Microbiol.">
        <title>The Global Catalogue of Microorganisms (GCM) 10K type strain sequencing project: providing services to taxonomists for standard genome sequencing and annotation.</title>
        <authorList>
            <consortium name="The Broad Institute Genomics Platform"/>
            <consortium name="The Broad Institute Genome Sequencing Center for Infectious Disease"/>
            <person name="Wu L."/>
            <person name="Ma J."/>
        </authorList>
    </citation>
    <scope>NUCLEOTIDE SEQUENCE [LARGE SCALE GENOMIC DNA]</scope>
    <source>
        <strain evidence="3">KCTC 52366</strain>
    </source>
</reference>
<keyword evidence="3" id="KW-1185">Reference proteome</keyword>
<dbReference type="Gene3D" id="3.40.630.30">
    <property type="match status" value="1"/>
</dbReference>
<dbReference type="PANTHER" id="PTHR43792:SF1">
    <property type="entry name" value="N-ACETYLTRANSFERASE DOMAIN-CONTAINING PROTEIN"/>
    <property type="match status" value="1"/>
</dbReference>
<sequence length="183" mass="20254">MTGTTLHIPTLETQRLVLRAPRWQDFEAYAAFRGDAERTAFLGGPFTRNTAFSQMAEIVGHWQLRGFGRFLVADRHTDEPLGIVGPYYPEGWPEPELAWSVFANAEGRGVAFEAVSAARRWAYETLGWTTAISLIATSNLRSARLAERLGAKNTGQPFGDPDSGKPVEIWRHPVELPADEVAA</sequence>
<dbReference type="InterPro" id="IPR016181">
    <property type="entry name" value="Acyl_CoA_acyltransferase"/>
</dbReference>
<evidence type="ECO:0000313" key="2">
    <source>
        <dbReference type="EMBL" id="MFC3145383.1"/>
    </source>
</evidence>
<dbReference type="PANTHER" id="PTHR43792">
    <property type="entry name" value="GNAT FAMILY, PUTATIVE (AFU_ORTHOLOGUE AFUA_3G00765)-RELATED-RELATED"/>
    <property type="match status" value="1"/>
</dbReference>
<proteinExistence type="predicted"/>
<dbReference type="Pfam" id="PF13302">
    <property type="entry name" value="Acetyltransf_3"/>
    <property type="match status" value="1"/>
</dbReference>